<dbReference type="Proteomes" id="UP000809440">
    <property type="component" value="Unassembled WGS sequence"/>
</dbReference>
<evidence type="ECO:0000313" key="1">
    <source>
        <dbReference type="EMBL" id="MBM2412895.1"/>
    </source>
</evidence>
<dbReference type="OrthoDB" id="8437493at2"/>
<evidence type="ECO:0000313" key="3">
    <source>
        <dbReference type="Proteomes" id="UP000755667"/>
    </source>
</evidence>
<name>A0A9Q2NY13_9RHOB</name>
<dbReference type="RefSeq" id="WP_138487787.1">
    <property type="nucleotide sequence ID" value="NZ_JAFBWU010000006.1"/>
</dbReference>
<evidence type="ECO:0000313" key="4">
    <source>
        <dbReference type="Proteomes" id="UP000809440"/>
    </source>
</evidence>
<evidence type="ECO:0000313" key="2">
    <source>
        <dbReference type="EMBL" id="MBM2417563.1"/>
    </source>
</evidence>
<keyword evidence="4" id="KW-1185">Reference proteome</keyword>
<proteinExistence type="predicted"/>
<sequence length="286" mass="32140">MGNYRDHPAIKEIRNANFPRFKPELWCSEFVEICHALPVRLPGGGVKKVAITRYKSGTGGGAYKRAGTLRGQLQKNSEVKKNKHAKNWLDVSKHRIRMAFCGHATLEEISLLCELSLKAGLVSADRLQAWIDQDQEIGLDCNGFTNAYYTAIGCFLEKPIHYHNKYKQIAGVAHSWYDIDYDSVVLWARPKVSDDQKKDVWEVIPNGHKGPDHHAHIGVIDHVLNDEVVVCQHGSNVGPRISTYKIVSEPPSKKKGKEVWYLREIGKSKAQTLILTKPMSTFAAGE</sequence>
<dbReference type="Proteomes" id="UP000755667">
    <property type="component" value="Unassembled WGS sequence"/>
</dbReference>
<reference evidence="1 4" key="1">
    <citation type="submission" date="2021-01" db="EMBL/GenBank/DDBJ databases">
        <title>Diatom-associated Roseobacters Show Island Model of Population Structure.</title>
        <authorList>
            <person name="Qu L."/>
            <person name="Feng X."/>
            <person name="Chen Y."/>
            <person name="Li L."/>
            <person name="Wang X."/>
            <person name="Hu Z."/>
            <person name="Wang H."/>
            <person name="Luo H."/>
        </authorList>
    </citation>
    <scope>NUCLEOTIDE SEQUENCE</scope>
    <source>
        <strain evidence="2 4">CC28-63</strain>
        <strain evidence="1">CC28-69</strain>
    </source>
</reference>
<protein>
    <submittedName>
        <fullName evidence="1">Uncharacterized protein</fullName>
    </submittedName>
</protein>
<organism evidence="1 3">
    <name type="scientific">Marivita cryptomonadis</name>
    <dbReference type="NCBI Taxonomy" id="505252"/>
    <lineage>
        <taxon>Bacteria</taxon>
        <taxon>Pseudomonadati</taxon>
        <taxon>Pseudomonadota</taxon>
        <taxon>Alphaproteobacteria</taxon>
        <taxon>Rhodobacterales</taxon>
        <taxon>Roseobacteraceae</taxon>
        <taxon>Marivita</taxon>
    </lineage>
</organism>
<dbReference type="AlphaFoldDB" id="A0A9Q2NY13"/>
<gene>
    <name evidence="1" type="ORF">JQX41_11315</name>
    <name evidence="2" type="ORF">JQX48_11320</name>
</gene>
<comment type="caution">
    <text evidence="1">The sequence shown here is derived from an EMBL/GenBank/DDBJ whole genome shotgun (WGS) entry which is preliminary data.</text>
</comment>
<dbReference type="EMBL" id="JAFBXE010000006">
    <property type="protein sequence ID" value="MBM2412895.1"/>
    <property type="molecule type" value="Genomic_DNA"/>
</dbReference>
<dbReference type="EMBL" id="JAFBXF010000006">
    <property type="protein sequence ID" value="MBM2417563.1"/>
    <property type="molecule type" value="Genomic_DNA"/>
</dbReference>
<dbReference type="GeneID" id="62639270"/>
<accession>A0A9Q2NY13</accession>